<dbReference type="Gene3D" id="1.20.1510.10">
    <property type="entry name" value="Cation efflux protein transmembrane domain"/>
    <property type="match status" value="2"/>
</dbReference>
<dbReference type="InterPro" id="IPR027470">
    <property type="entry name" value="Cation_efflux_CTD"/>
</dbReference>
<dbReference type="EMBL" id="MU157833">
    <property type="protein sequence ID" value="KAF9531999.1"/>
    <property type="molecule type" value="Genomic_DNA"/>
</dbReference>
<organism evidence="12 13">
    <name type="scientific">Crepidotus variabilis</name>
    <dbReference type="NCBI Taxonomy" id="179855"/>
    <lineage>
        <taxon>Eukaryota</taxon>
        <taxon>Fungi</taxon>
        <taxon>Dikarya</taxon>
        <taxon>Basidiomycota</taxon>
        <taxon>Agaricomycotina</taxon>
        <taxon>Agaricomycetes</taxon>
        <taxon>Agaricomycetidae</taxon>
        <taxon>Agaricales</taxon>
        <taxon>Agaricineae</taxon>
        <taxon>Crepidotaceae</taxon>
        <taxon>Crepidotus</taxon>
    </lineage>
</organism>
<proteinExistence type="inferred from homology"/>
<keyword evidence="4 9" id="KW-0812">Transmembrane</keyword>
<feature type="compositionally biased region" description="Basic and acidic residues" evidence="8">
    <location>
        <begin position="282"/>
        <end position="291"/>
    </location>
</feature>
<evidence type="ECO:0000256" key="7">
    <source>
        <dbReference type="ARBA" id="ARBA00023136"/>
    </source>
</evidence>
<keyword evidence="13" id="KW-1185">Reference proteome</keyword>
<dbReference type="GO" id="GO:0016020">
    <property type="term" value="C:membrane"/>
    <property type="evidence" value="ECO:0007669"/>
    <property type="project" value="UniProtKB-SubCell"/>
</dbReference>
<feature type="region of interest" description="Disordered" evidence="8">
    <location>
        <begin position="139"/>
        <end position="209"/>
    </location>
</feature>
<keyword evidence="5" id="KW-0862">Zinc</keyword>
<dbReference type="GO" id="GO:0005385">
    <property type="term" value="F:zinc ion transmembrane transporter activity"/>
    <property type="evidence" value="ECO:0007669"/>
    <property type="project" value="TreeGrafter"/>
</dbReference>
<evidence type="ECO:0000256" key="9">
    <source>
        <dbReference type="SAM" id="Phobius"/>
    </source>
</evidence>
<gene>
    <name evidence="12" type="ORF">CPB83DRAFT_848162</name>
</gene>
<evidence type="ECO:0000313" key="13">
    <source>
        <dbReference type="Proteomes" id="UP000807306"/>
    </source>
</evidence>
<dbReference type="OrthoDB" id="9944568at2759"/>
<dbReference type="GO" id="GO:0006882">
    <property type="term" value="P:intracellular zinc ion homeostasis"/>
    <property type="evidence" value="ECO:0007669"/>
    <property type="project" value="TreeGrafter"/>
</dbReference>
<evidence type="ECO:0000313" key="12">
    <source>
        <dbReference type="EMBL" id="KAF9531999.1"/>
    </source>
</evidence>
<comment type="similarity">
    <text evidence="2">Belongs to the cation diffusion facilitator (CDF) transporter (TC 2.A.4) family. SLC30A subfamily.</text>
</comment>
<dbReference type="InterPro" id="IPR002524">
    <property type="entry name" value="Cation_efflux"/>
</dbReference>
<evidence type="ECO:0000256" key="5">
    <source>
        <dbReference type="ARBA" id="ARBA00022833"/>
    </source>
</evidence>
<feature type="transmembrane region" description="Helical" evidence="9">
    <location>
        <begin position="317"/>
        <end position="339"/>
    </location>
</feature>
<dbReference type="Pfam" id="PF01545">
    <property type="entry name" value="Cation_efflux"/>
    <property type="match status" value="2"/>
</dbReference>
<evidence type="ECO:0000256" key="2">
    <source>
        <dbReference type="ARBA" id="ARBA00008873"/>
    </source>
</evidence>
<accession>A0A9P6ENV1</accession>
<dbReference type="InterPro" id="IPR036837">
    <property type="entry name" value="Cation_efflux_CTD_sf"/>
</dbReference>
<dbReference type="AlphaFoldDB" id="A0A9P6ENV1"/>
<evidence type="ECO:0000259" key="10">
    <source>
        <dbReference type="Pfam" id="PF01545"/>
    </source>
</evidence>
<dbReference type="InterPro" id="IPR058533">
    <property type="entry name" value="Cation_efflux_TM"/>
</dbReference>
<feature type="domain" description="Cation efflux protein cytoplasmic" evidence="11">
    <location>
        <begin position="383"/>
        <end position="454"/>
    </location>
</feature>
<feature type="compositionally biased region" description="Polar residues" evidence="8">
    <location>
        <begin position="251"/>
        <end position="260"/>
    </location>
</feature>
<feature type="transmembrane region" description="Helical" evidence="9">
    <location>
        <begin position="12"/>
        <end position="34"/>
    </location>
</feature>
<dbReference type="Pfam" id="PF16916">
    <property type="entry name" value="ZT_dimer"/>
    <property type="match status" value="1"/>
</dbReference>
<comment type="subcellular location">
    <subcellularLocation>
        <location evidence="1">Membrane</location>
        <topology evidence="1">Multi-pass membrane protein</topology>
    </subcellularLocation>
</comment>
<dbReference type="Proteomes" id="UP000807306">
    <property type="component" value="Unassembled WGS sequence"/>
</dbReference>
<feature type="compositionally biased region" description="Polar residues" evidence="8">
    <location>
        <begin position="155"/>
        <end position="178"/>
    </location>
</feature>
<sequence length="499" mass="53748">MALSRSARISILLVIDIIFFFVELIVGYAVGSLALVADSFHMLNDVMSLIVALYAIKLTNNASDSRYSYGWHRAEILAALINGVFLLALCFSVSLEAIERFFETPSISNPKLVVIVGSLGLASNFVGLFLFHEHGHSHSHSHSHSHPSSSRASSIRNGSVSHSVSGNTTPTQKQSSSAMPIRKHSHSASRGRSPIRSGQHVPSESFSSLYGHPAATRASLVQTAQDMASARSPSPPGLRRDSMGLPRRSIDSNAGATSDVTGPDFPRASSPLPDQSEQTPLLRHDHSDHVAAGHNHGHGSGHGHGGHDHSSMNMRALVLHVLGDALGNVGVIATGLIIWQTAWPYKYYCDPVISLVITIIIFSSALPLVRSASFILLQGVPTTISLDDVKDSILNVDGVLSLHELHVWQLSENKVIASVHVLASRNHDFMPIAAKIREVLHYHGIHSCTIQPEYYAPNNLISDEHLKTTADSSCLILCPADEVCNPSENACCPPPVVDV</sequence>
<evidence type="ECO:0000256" key="8">
    <source>
        <dbReference type="SAM" id="MobiDB-lite"/>
    </source>
</evidence>
<feature type="transmembrane region" description="Helical" evidence="9">
    <location>
        <begin position="76"/>
        <end position="98"/>
    </location>
</feature>
<keyword evidence="7 9" id="KW-0472">Membrane</keyword>
<evidence type="ECO:0000256" key="1">
    <source>
        <dbReference type="ARBA" id="ARBA00004141"/>
    </source>
</evidence>
<feature type="region of interest" description="Disordered" evidence="8">
    <location>
        <begin position="222"/>
        <end position="309"/>
    </location>
</feature>
<dbReference type="PANTHER" id="PTHR45820">
    <property type="entry name" value="FI23527P1"/>
    <property type="match status" value="1"/>
</dbReference>
<dbReference type="SUPFAM" id="SSF160240">
    <property type="entry name" value="Cation efflux protein cytoplasmic domain-like"/>
    <property type="match status" value="1"/>
</dbReference>
<dbReference type="SUPFAM" id="SSF161111">
    <property type="entry name" value="Cation efflux protein transmembrane domain-like"/>
    <property type="match status" value="1"/>
</dbReference>
<dbReference type="InterPro" id="IPR027469">
    <property type="entry name" value="Cation_efflux_TMD_sf"/>
</dbReference>
<feature type="domain" description="Cation efflux protein transmembrane" evidence="10">
    <location>
        <begin position="302"/>
        <end position="377"/>
    </location>
</feature>
<name>A0A9P6ENV1_9AGAR</name>
<evidence type="ECO:0000259" key="11">
    <source>
        <dbReference type="Pfam" id="PF16916"/>
    </source>
</evidence>
<feature type="transmembrane region" description="Helical" evidence="9">
    <location>
        <begin position="110"/>
        <end position="131"/>
    </location>
</feature>
<dbReference type="NCBIfam" id="TIGR01297">
    <property type="entry name" value="CDF"/>
    <property type="match status" value="2"/>
</dbReference>
<feature type="domain" description="Cation efflux protein transmembrane" evidence="10">
    <location>
        <begin position="11"/>
        <end position="146"/>
    </location>
</feature>
<dbReference type="PANTHER" id="PTHR45820:SF4">
    <property type="entry name" value="ZINC TRANSPORTER 63C, ISOFORM F"/>
    <property type="match status" value="1"/>
</dbReference>
<keyword evidence="6 9" id="KW-1133">Transmembrane helix</keyword>
<evidence type="ECO:0000256" key="6">
    <source>
        <dbReference type="ARBA" id="ARBA00022989"/>
    </source>
</evidence>
<evidence type="ECO:0000256" key="3">
    <source>
        <dbReference type="ARBA" id="ARBA00022448"/>
    </source>
</evidence>
<evidence type="ECO:0000256" key="4">
    <source>
        <dbReference type="ARBA" id="ARBA00022692"/>
    </source>
</evidence>
<feature type="transmembrane region" description="Helical" evidence="9">
    <location>
        <begin position="351"/>
        <end position="369"/>
    </location>
</feature>
<keyword evidence="3" id="KW-0813">Transport</keyword>
<comment type="caution">
    <text evidence="12">The sequence shown here is derived from an EMBL/GenBank/DDBJ whole genome shotgun (WGS) entry which is preliminary data.</text>
</comment>
<protein>
    <submittedName>
        <fullName evidence="12">Cation efflux protein</fullName>
    </submittedName>
</protein>
<reference evidence="12" key="1">
    <citation type="submission" date="2020-11" db="EMBL/GenBank/DDBJ databases">
        <authorList>
            <consortium name="DOE Joint Genome Institute"/>
            <person name="Ahrendt S."/>
            <person name="Riley R."/>
            <person name="Andreopoulos W."/>
            <person name="Labutti K."/>
            <person name="Pangilinan J."/>
            <person name="Ruiz-Duenas F.J."/>
            <person name="Barrasa J.M."/>
            <person name="Sanchez-Garcia M."/>
            <person name="Camarero S."/>
            <person name="Miyauchi S."/>
            <person name="Serrano A."/>
            <person name="Linde D."/>
            <person name="Babiker R."/>
            <person name="Drula E."/>
            <person name="Ayuso-Fernandez I."/>
            <person name="Pacheco R."/>
            <person name="Padilla G."/>
            <person name="Ferreira P."/>
            <person name="Barriuso J."/>
            <person name="Kellner H."/>
            <person name="Castanera R."/>
            <person name="Alfaro M."/>
            <person name="Ramirez L."/>
            <person name="Pisabarro A.G."/>
            <person name="Kuo A."/>
            <person name="Tritt A."/>
            <person name="Lipzen A."/>
            <person name="He G."/>
            <person name="Yan M."/>
            <person name="Ng V."/>
            <person name="Cullen D."/>
            <person name="Martin F."/>
            <person name="Rosso M.-N."/>
            <person name="Henrissat B."/>
            <person name="Hibbett D."/>
            <person name="Martinez A.T."/>
            <person name="Grigoriev I.V."/>
        </authorList>
    </citation>
    <scope>NUCLEOTIDE SEQUENCE</scope>
    <source>
        <strain evidence="12">CBS 506.95</strain>
    </source>
</reference>